<evidence type="ECO:0000256" key="2">
    <source>
        <dbReference type="SAM" id="Phobius"/>
    </source>
</evidence>
<feature type="transmembrane region" description="Helical" evidence="2">
    <location>
        <begin position="105"/>
        <end position="125"/>
    </location>
</feature>
<evidence type="ECO:0000313" key="4">
    <source>
        <dbReference type="Proteomes" id="UP000190460"/>
    </source>
</evidence>
<accession>A0A1T4XZ33</accession>
<keyword evidence="2" id="KW-1133">Transmembrane helix</keyword>
<keyword evidence="2" id="KW-0472">Membrane</keyword>
<feature type="transmembrane region" description="Helical" evidence="2">
    <location>
        <begin position="31"/>
        <end position="53"/>
    </location>
</feature>
<sequence length="179" mass="19763">MLKFLPGLLLLELMTVSLILLAPENLAGWGWLRLIIPLSIIATLMALWFGAMSNQQRKDEIMRLQASHAREREQIKVNAERAKHQVTKEAQKQVQQAIKRTTAQANFKLGLAVAGVASVGGFLLLTQFISLGILLLGTAGGTLGGYLLRLKQERRYKTAQLSANPESKPRLINPNNKPS</sequence>
<dbReference type="AlphaFoldDB" id="A0A1T4XZ33"/>
<feature type="region of interest" description="Disordered" evidence="1">
    <location>
        <begin position="159"/>
        <end position="179"/>
    </location>
</feature>
<name>A0A1T4XZ33_9GAMM</name>
<reference evidence="3 4" key="1">
    <citation type="submission" date="2017-02" db="EMBL/GenBank/DDBJ databases">
        <authorList>
            <person name="Peterson S.W."/>
        </authorList>
    </citation>
    <scope>NUCLEOTIDE SEQUENCE [LARGE SCALE GENOMIC DNA]</scope>
    <source>
        <strain evidence="3 4">ATCC 49788</strain>
    </source>
</reference>
<dbReference type="OrthoDB" id="5625002at2"/>
<dbReference type="RefSeq" id="WP_078924093.1">
    <property type="nucleotide sequence ID" value="NZ_FUYB01000026.1"/>
</dbReference>
<keyword evidence="4" id="KW-1185">Reference proteome</keyword>
<dbReference type="STRING" id="92487.SAMN02745130_03652"/>
<evidence type="ECO:0000313" key="3">
    <source>
        <dbReference type="EMBL" id="SKA94331.1"/>
    </source>
</evidence>
<evidence type="ECO:0000256" key="1">
    <source>
        <dbReference type="SAM" id="MobiDB-lite"/>
    </source>
</evidence>
<dbReference type="EMBL" id="FUYB01000026">
    <property type="protein sequence ID" value="SKA94331.1"/>
    <property type="molecule type" value="Genomic_DNA"/>
</dbReference>
<protein>
    <submittedName>
        <fullName evidence="3">Uncharacterized protein</fullName>
    </submittedName>
</protein>
<keyword evidence="2" id="KW-0812">Transmembrane</keyword>
<proteinExistence type="predicted"/>
<gene>
    <name evidence="3" type="ORF">SAMN02745130_03652</name>
</gene>
<feature type="transmembrane region" description="Helical" evidence="2">
    <location>
        <begin position="131"/>
        <end position="148"/>
    </location>
</feature>
<dbReference type="Proteomes" id="UP000190460">
    <property type="component" value="Unassembled WGS sequence"/>
</dbReference>
<organism evidence="3 4">
    <name type="scientific">Thiothrix eikelboomii</name>
    <dbReference type="NCBI Taxonomy" id="92487"/>
    <lineage>
        <taxon>Bacteria</taxon>
        <taxon>Pseudomonadati</taxon>
        <taxon>Pseudomonadota</taxon>
        <taxon>Gammaproteobacteria</taxon>
        <taxon>Thiotrichales</taxon>
        <taxon>Thiotrichaceae</taxon>
        <taxon>Thiothrix</taxon>
    </lineage>
</organism>